<reference evidence="1" key="2">
    <citation type="submission" date="2016-06" db="EMBL/GenBank/DDBJ databases">
        <title>The genome of a short-lived fish provides insights into sex chromosome evolution and the genetic control of aging.</title>
        <authorList>
            <person name="Reichwald K."/>
            <person name="Felder M."/>
            <person name="Petzold A."/>
            <person name="Koch P."/>
            <person name="Groth M."/>
            <person name="Platzer M."/>
        </authorList>
    </citation>
    <scope>NUCLEOTIDE SEQUENCE</scope>
    <source>
        <tissue evidence="1">Brain</tissue>
    </source>
</reference>
<keyword evidence="1" id="KW-0808">Transferase</keyword>
<name>A0A1A8QCR4_9TELE</name>
<protein>
    <submittedName>
        <fullName evidence="1">Glucokinase (Hexokinase 4) regulator</fullName>
    </submittedName>
</protein>
<dbReference type="EMBL" id="HAEH01011186">
    <property type="protein sequence ID" value="SBR91600.1"/>
    <property type="molecule type" value="Transcribed_RNA"/>
</dbReference>
<accession>A0A1A8QCR4</accession>
<dbReference type="AlphaFoldDB" id="A0A1A8QCR4"/>
<gene>
    <name evidence="1" type="primary">GCKR</name>
</gene>
<proteinExistence type="predicted"/>
<feature type="non-terminal residue" evidence="1">
    <location>
        <position position="43"/>
    </location>
</feature>
<organism evidence="1">
    <name type="scientific">Nothobranchius rachovii</name>
    <name type="common">bluefin notho</name>
    <dbReference type="NCBI Taxonomy" id="451742"/>
    <lineage>
        <taxon>Eukaryota</taxon>
        <taxon>Metazoa</taxon>
        <taxon>Chordata</taxon>
        <taxon>Craniata</taxon>
        <taxon>Vertebrata</taxon>
        <taxon>Euteleostomi</taxon>
        <taxon>Actinopterygii</taxon>
        <taxon>Neopterygii</taxon>
        <taxon>Teleostei</taxon>
        <taxon>Neoteleostei</taxon>
        <taxon>Acanthomorphata</taxon>
        <taxon>Ovalentaria</taxon>
        <taxon>Atherinomorphae</taxon>
        <taxon>Cyprinodontiformes</taxon>
        <taxon>Nothobranchiidae</taxon>
        <taxon>Nothobranchius</taxon>
    </lineage>
</organism>
<evidence type="ECO:0000313" key="1">
    <source>
        <dbReference type="EMBL" id="SBR91600.1"/>
    </source>
</evidence>
<reference evidence="1" key="1">
    <citation type="submission" date="2016-05" db="EMBL/GenBank/DDBJ databases">
        <authorList>
            <person name="Lavstsen T."/>
            <person name="Jespersen J.S."/>
        </authorList>
    </citation>
    <scope>NUCLEOTIDE SEQUENCE</scope>
    <source>
        <tissue evidence="1">Brain</tissue>
    </source>
</reference>
<feature type="non-terminal residue" evidence="1">
    <location>
        <position position="1"/>
    </location>
</feature>
<sequence length="43" mass="4783">DPPGGGFICCSRGDFCKHAHHLQVRRRGDDREMVSAVAEVLFI</sequence>
<dbReference type="GO" id="GO:0016301">
    <property type="term" value="F:kinase activity"/>
    <property type="evidence" value="ECO:0007669"/>
    <property type="project" value="UniProtKB-KW"/>
</dbReference>
<keyword evidence="1" id="KW-0418">Kinase</keyword>